<comment type="caution">
    <text evidence="3">The sequence shown here is derived from an EMBL/GenBank/DDBJ whole genome shotgun (WGS) entry which is preliminary data.</text>
</comment>
<evidence type="ECO:0000313" key="3">
    <source>
        <dbReference type="EMBL" id="TVU38305.1"/>
    </source>
</evidence>
<keyword evidence="4" id="KW-1185">Reference proteome</keyword>
<feature type="region of interest" description="Disordered" evidence="1">
    <location>
        <begin position="1"/>
        <end position="94"/>
    </location>
</feature>
<gene>
    <name evidence="3" type="ORF">EJB05_11667</name>
</gene>
<organism evidence="3 4">
    <name type="scientific">Eragrostis curvula</name>
    <name type="common">weeping love grass</name>
    <dbReference type="NCBI Taxonomy" id="38414"/>
    <lineage>
        <taxon>Eukaryota</taxon>
        <taxon>Viridiplantae</taxon>
        <taxon>Streptophyta</taxon>
        <taxon>Embryophyta</taxon>
        <taxon>Tracheophyta</taxon>
        <taxon>Spermatophyta</taxon>
        <taxon>Magnoliopsida</taxon>
        <taxon>Liliopsida</taxon>
        <taxon>Poales</taxon>
        <taxon>Poaceae</taxon>
        <taxon>PACMAD clade</taxon>
        <taxon>Chloridoideae</taxon>
        <taxon>Eragrostideae</taxon>
        <taxon>Eragrostidinae</taxon>
        <taxon>Eragrostis</taxon>
    </lineage>
</organism>
<dbReference type="Pfam" id="PF03478">
    <property type="entry name" value="Beta-prop_KIB1-4"/>
    <property type="match status" value="1"/>
</dbReference>
<dbReference type="AlphaFoldDB" id="A0A5J9VS36"/>
<evidence type="ECO:0000313" key="4">
    <source>
        <dbReference type="Proteomes" id="UP000324897"/>
    </source>
</evidence>
<reference evidence="3 4" key="1">
    <citation type="journal article" date="2019" name="Sci. Rep.">
        <title>A high-quality genome of Eragrostis curvula grass provides insights into Poaceae evolution and supports new strategies to enhance forage quality.</title>
        <authorList>
            <person name="Carballo J."/>
            <person name="Santos B.A.C.M."/>
            <person name="Zappacosta D."/>
            <person name="Garbus I."/>
            <person name="Selva J.P."/>
            <person name="Gallo C.A."/>
            <person name="Diaz A."/>
            <person name="Albertini E."/>
            <person name="Caccamo M."/>
            <person name="Echenique V."/>
        </authorList>
    </citation>
    <scope>NUCLEOTIDE SEQUENCE [LARGE SCALE GENOMIC DNA]</scope>
    <source>
        <strain evidence="4">cv. Victoria</strain>
        <tissue evidence="3">Leaf</tissue>
    </source>
</reference>
<dbReference type="EMBL" id="RWGY01000007">
    <property type="protein sequence ID" value="TVU38305.1"/>
    <property type="molecule type" value="Genomic_DNA"/>
</dbReference>
<dbReference type="Gramene" id="TVU38305">
    <property type="protein sequence ID" value="TVU38305"/>
    <property type="gene ID" value="EJB05_11667"/>
</dbReference>
<name>A0A5J9VS36_9POAL</name>
<feature type="domain" description="KIB1-4 beta-propeller" evidence="2">
    <location>
        <begin position="180"/>
        <end position="420"/>
    </location>
</feature>
<dbReference type="PANTHER" id="PTHR33165">
    <property type="entry name" value="F-BOX DOMAIN CONTAINING PROTEIN-LIKE-RELATED"/>
    <property type="match status" value="1"/>
</dbReference>
<accession>A0A5J9VS36</accession>
<sequence>MNPQSRRRLHGTRPRFLRWSAPSDGQIPSRRGIRQPRAAQVTPRSCSSARVQLPRGAKRNQLHGAQTANPPPTSKKRPRAVPSGRTHDPSTTSCCTRDWANLGGDGPTGLIAELVLAGDVADYVRFRAVCRVWRRCSPEPHSSRGGALDSRFFPRQWIMLDKAFPDTRRHRFLNVTTGECIWMDLPELDDQQHTLLAVTPEGLLLLLHEPTLVVRLLNPLLRQLIDLPPVTSLLPPELRGDDCEIGDDLGLYGVGVTGDSTVAVCFSFPTVLAVAKPGDYHWTVVCRKYLDSTLPFAGHFYCCVSGGIMVLNTSGSDQPPRLLIALDWSTTFCFYQMAGTLHLVDNAGELMLVHRTLHQHPENDGMMKYNVYRVDLDAKVLIPANDFGGHSVFMGQRRTISVTAESFPSVTADTLYLGFDCEEKKGMNQIDGYNLTDGSSEPSHYDSDNDGEAPYSIINCLAHCIQGVGDELE</sequence>
<dbReference type="Proteomes" id="UP000324897">
    <property type="component" value="Chromosome 4"/>
</dbReference>
<feature type="compositionally biased region" description="Basic residues" evidence="1">
    <location>
        <begin position="1"/>
        <end position="16"/>
    </location>
</feature>
<evidence type="ECO:0000259" key="2">
    <source>
        <dbReference type="Pfam" id="PF03478"/>
    </source>
</evidence>
<protein>
    <recommendedName>
        <fullName evidence="2">KIB1-4 beta-propeller domain-containing protein</fullName>
    </recommendedName>
</protein>
<dbReference type="OrthoDB" id="653077at2759"/>
<evidence type="ECO:0000256" key="1">
    <source>
        <dbReference type="SAM" id="MobiDB-lite"/>
    </source>
</evidence>
<feature type="non-terminal residue" evidence="3">
    <location>
        <position position="1"/>
    </location>
</feature>
<dbReference type="PANTHER" id="PTHR33165:SF57">
    <property type="entry name" value="OS10G0568000 PROTEIN"/>
    <property type="match status" value="1"/>
</dbReference>
<dbReference type="InterPro" id="IPR005174">
    <property type="entry name" value="KIB1-4_b-propeller"/>
</dbReference>
<proteinExistence type="predicted"/>